<dbReference type="Pfam" id="PF17164">
    <property type="entry name" value="DUF5122"/>
    <property type="match status" value="2"/>
</dbReference>
<evidence type="ECO:0000313" key="4">
    <source>
        <dbReference type="Proteomes" id="UP000295313"/>
    </source>
</evidence>
<name>A0A4R8I781_9FLAO</name>
<keyword evidence="4" id="KW-1185">Reference proteome</keyword>
<dbReference type="NCBIfam" id="TIGR02608">
    <property type="entry name" value="delta_60_rpt"/>
    <property type="match status" value="4"/>
</dbReference>
<evidence type="ECO:0000313" key="3">
    <source>
        <dbReference type="EMBL" id="TDX84509.1"/>
    </source>
</evidence>
<gene>
    <name evidence="3" type="ORF">B0I22_2130</name>
</gene>
<sequence>MMIYRFIITIFLIPVFCFAQNQYLDTSFNGTGKFFLGTVFNYPNSNSEYITDAVEQPDGKVIFLGISHSNSGFFEPIYCTVFRLNTDGTLDDSFGNEGVFQYSTYQHQRNLFNVASKIVLQNDGSLLIAGVGYAVANNLNSDLIVMKLNANGSIDTFFGENGISRLPILIGNNLKINDMIVYNDVIYTAGRANSYAYIASINLDGSINTNFNGLGTLILDDTSLYYNDIKKLKIVSGKLLAIGISKDSSFNIRLSLARVFLDGSLDISYGTSGIATPALIGETNESILDYQLLPDDKLLTIIGGNFYQVNKYGLLDATFGTNGFIKNPYNESFLTATITADKKTILSKSIIDGPADIYQSFKTVRINSDFTKDAGYYNNGQVLTNVLAPEHYVQAPAKVLALSNGKTLVAGTVTTIPNPNVSSIKQQKYVVVRYTTAGTLQTQDTDKREFLTYPNPVKNTINFKTLEKVKKAEIYDLSGRLIKAESKIENNKIDASALKYGDYILKITTDKQVYHSKFIKE</sequence>
<dbReference type="InterPro" id="IPR013431">
    <property type="entry name" value="Delta_60_rpt"/>
</dbReference>
<dbReference type="NCBIfam" id="TIGR04183">
    <property type="entry name" value="Por_Secre_tail"/>
    <property type="match status" value="1"/>
</dbReference>
<proteinExistence type="predicted"/>
<evidence type="ECO:0000259" key="2">
    <source>
        <dbReference type="Pfam" id="PF18962"/>
    </source>
</evidence>
<organism evidence="3 4">
    <name type="scientific">Epilithonimonas xixisoli</name>
    <dbReference type="NCBI Taxonomy" id="1476462"/>
    <lineage>
        <taxon>Bacteria</taxon>
        <taxon>Pseudomonadati</taxon>
        <taxon>Bacteroidota</taxon>
        <taxon>Flavobacteriia</taxon>
        <taxon>Flavobacteriales</taxon>
        <taxon>Weeksellaceae</taxon>
        <taxon>Chryseobacterium group</taxon>
        <taxon>Epilithonimonas</taxon>
    </lineage>
</organism>
<dbReference type="OrthoDB" id="9805017at2"/>
<reference evidence="3 4" key="1">
    <citation type="submission" date="2019-03" db="EMBL/GenBank/DDBJ databases">
        <title>Genomic Encyclopedia of Type Strains, Phase III (KMG-III): the genomes of soil and plant-associated and newly described type strains.</title>
        <authorList>
            <person name="Whitman W."/>
        </authorList>
    </citation>
    <scope>NUCLEOTIDE SEQUENCE [LARGE SCALE GENOMIC DNA]</scope>
    <source>
        <strain evidence="3 4">CGMCC 1.12802</strain>
    </source>
</reference>
<dbReference type="Proteomes" id="UP000295313">
    <property type="component" value="Unassembled WGS sequence"/>
</dbReference>
<dbReference type="AlphaFoldDB" id="A0A4R8I781"/>
<dbReference type="InterPro" id="IPR026444">
    <property type="entry name" value="Secre_tail"/>
</dbReference>
<accession>A0A4R8I781</accession>
<protein>
    <submittedName>
        <fullName evidence="3">Putative delta-60 repeat protein/predicted secreted protein (Por secretion system target)</fullName>
    </submittedName>
</protein>
<dbReference type="RefSeq" id="WP_133944514.1">
    <property type="nucleotide sequence ID" value="NZ_SOEO01000002.1"/>
</dbReference>
<dbReference type="EMBL" id="SOEO01000002">
    <property type="protein sequence ID" value="TDX84509.1"/>
    <property type="molecule type" value="Genomic_DNA"/>
</dbReference>
<dbReference type="Gene3D" id="2.80.10.50">
    <property type="match status" value="2"/>
</dbReference>
<comment type="caution">
    <text evidence="3">The sequence shown here is derived from an EMBL/GenBank/DDBJ whole genome shotgun (WGS) entry which is preliminary data.</text>
</comment>
<dbReference type="Pfam" id="PF18962">
    <property type="entry name" value="Por_Secre_tail"/>
    <property type="match status" value="1"/>
</dbReference>
<evidence type="ECO:0000256" key="1">
    <source>
        <dbReference type="ARBA" id="ARBA00022729"/>
    </source>
</evidence>
<feature type="domain" description="Secretion system C-terminal sorting" evidence="2">
    <location>
        <begin position="453"/>
        <end position="519"/>
    </location>
</feature>
<keyword evidence="1" id="KW-0732">Signal</keyword>